<dbReference type="Proteomes" id="UP000025227">
    <property type="component" value="Unplaced"/>
</dbReference>
<accession>A0A7I4YXJ5</accession>
<evidence type="ECO:0000313" key="2">
    <source>
        <dbReference type="WBParaSite" id="HCON_00160820-00001"/>
    </source>
</evidence>
<dbReference type="WBParaSite" id="HCON_00160820-00001">
    <property type="protein sequence ID" value="HCON_00160820-00001"/>
    <property type="gene ID" value="HCON_00160820"/>
</dbReference>
<dbReference type="AlphaFoldDB" id="A0A7I4YXJ5"/>
<sequence>MYENLSYSQFLSFGMFLVGHHCHLSFRPTSTCQEHTLNIFSTYRRFYAKNQPVQLLDWIETDVAPNWWRILALELI</sequence>
<protein>
    <submittedName>
        <fullName evidence="2">Secreted protein</fullName>
    </submittedName>
</protein>
<keyword evidence="1" id="KW-1185">Reference proteome</keyword>
<reference evidence="2" key="1">
    <citation type="submission" date="2020-12" db="UniProtKB">
        <authorList>
            <consortium name="WormBaseParasite"/>
        </authorList>
    </citation>
    <scope>IDENTIFICATION</scope>
    <source>
        <strain evidence="2">MHco3</strain>
    </source>
</reference>
<organism evidence="1 2">
    <name type="scientific">Haemonchus contortus</name>
    <name type="common">Barber pole worm</name>
    <dbReference type="NCBI Taxonomy" id="6289"/>
    <lineage>
        <taxon>Eukaryota</taxon>
        <taxon>Metazoa</taxon>
        <taxon>Ecdysozoa</taxon>
        <taxon>Nematoda</taxon>
        <taxon>Chromadorea</taxon>
        <taxon>Rhabditida</taxon>
        <taxon>Rhabditina</taxon>
        <taxon>Rhabditomorpha</taxon>
        <taxon>Strongyloidea</taxon>
        <taxon>Trichostrongylidae</taxon>
        <taxon>Haemonchus</taxon>
    </lineage>
</organism>
<evidence type="ECO:0000313" key="1">
    <source>
        <dbReference type="Proteomes" id="UP000025227"/>
    </source>
</evidence>
<proteinExistence type="predicted"/>
<name>A0A7I4YXJ5_HAECO</name>